<reference evidence="2" key="2">
    <citation type="journal article" date="2006" name="Insect Biochem. Mol. Biol.">
        <title>An annotated catalog of salivary gland transcripts from Ixodes scapularis ticks.</title>
        <authorList>
            <person name="Ribeiro J.M."/>
            <person name="Alarcon-Chaidez F."/>
            <person name="Francischetti I.M."/>
            <person name="Mans B.J."/>
            <person name="Mather T.N."/>
            <person name="Valenzuela J.G."/>
            <person name="Wikel S.K."/>
        </authorList>
    </citation>
    <scope>NUCLEOTIDE SEQUENCE</scope>
    <source>
        <strain evidence="2">ISN-L-155</strain>
        <tissue evidence="2">Salivary glands</tissue>
    </source>
</reference>
<dbReference type="CDD" id="cd12153">
    <property type="entry name" value="F1-ATPase_epsilon"/>
    <property type="match status" value="1"/>
</dbReference>
<dbReference type="InterPro" id="IPR036742">
    <property type="entry name" value="ATP_synth_F1_esu_sf_mt"/>
</dbReference>
<dbReference type="EMBL" id="DQ066259">
    <property type="protein sequence ID" value="AAY66896.1"/>
    <property type="molecule type" value="mRNA"/>
</dbReference>
<dbReference type="PANTHER" id="PTHR12448:SF0">
    <property type="entry name" value="ATP SYNTHASE SUBUNIT EPSILON, MITOCHONDRIAL"/>
    <property type="match status" value="1"/>
</dbReference>
<evidence type="ECO:0000313" key="2">
    <source>
        <dbReference type="EMBL" id="AAY66896.1"/>
    </source>
</evidence>
<comment type="similarity">
    <text evidence="1">Belongs to the eukaryotic ATPase epsilon family.</text>
</comment>
<reference evidence="2" key="1">
    <citation type="submission" date="2005-05" db="EMBL/GenBank/DDBJ databases">
        <authorList>
            <person name="Tseng H.-P."/>
            <person name="Hseu T.-H."/>
            <person name="Buhler D.R."/>
            <person name="Wang W.-D."/>
            <person name="Tsai H.-L."/>
            <person name="Hu C.-H."/>
        </authorList>
    </citation>
    <scope>NUCLEOTIDE SEQUENCE</scope>
    <source>
        <strain evidence="2">ISN-L-155</strain>
        <tissue evidence="2">Salivary glands</tissue>
    </source>
</reference>
<dbReference type="SUPFAM" id="SSF48690">
    <property type="entry name" value="Epsilon subunit of mitochondrial F1F0-ATP synthase"/>
    <property type="match status" value="1"/>
</dbReference>
<dbReference type="AlphaFoldDB" id="Q4PM68"/>
<dbReference type="GO" id="GO:0045259">
    <property type="term" value="C:proton-transporting ATP synthase complex"/>
    <property type="evidence" value="ECO:0007669"/>
    <property type="project" value="InterPro"/>
</dbReference>
<dbReference type="HOGENOM" id="CLU_187039_3_1_1"/>
<dbReference type="GO" id="GO:0046933">
    <property type="term" value="F:proton-transporting ATP synthase activity, rotational mechanism"/>
    <property type="evidence" value="ECO:0007669"/>
    <property type="project" value="InterPro"/>
</dbReference>
<dbReference type="VEuPathDB" id="VectorBase:ISCI022265"/>
<accession>Q4PM68</accession>
<dbReference type="PANTHER" id="PTHR12448">
    <property type="entry name" value="ATP SYNTHASE EPSILON CHAIN, MITOCHONDRIAL"/>
    <property type="match status" value="1"/>
</dbReference>
<proteinExistence type="evidence at transcript level"/>
<dbReference type="VEuPathDB" id="VectorBase:ISCW022265"/>
<dbReference type="Gene3D" id="1.10.1620.20">
    <property type="entry name" value="ATP synthase, F1 complex, epsilon subunit superfamily, mitochondrial"/>
    <property type="match status" value="1"/>
</dbReference>
<evidence type="ECO:0000256" key="1">
    <source>
        <dbReference type="ARBA" id="ARBA00009502"/>
    </source>
</evidence>
<name>Q4PM68_IXOSC</name>
<dbReference type="Pfam" id="PF04627">
    <property type="entry name" value="ATP-synt_Eps"/>
    <property type="match status" value="1"/>
</dbReference>
<dbReference type="InterPro" id="IPR006721">
    <property type="entry name" value="ATP_synth_F1_esu_mt"/>
</dbReference>
<sequence length="55" mass="6118">MTYRRTAGPTYLQFSSIAAKAVRNVLKKEFQQAAAAESTIKMATWKDGKPIKKDA</sequence>
<organism evidence="2">
    <name type="scientific">Ixodes scapularis</name>
    <name type="common">Black-legged tick</name>
    <name type="synonym">Deer tick</name>
    <dbReference type="NCBI Taxonomy" id="6945"/>
    <lineage>
        <taxon>Eukaryota</taxon>
        <taxon>Metazoa</taxon>
        <taxon>Ecdysozoa</taxon>
        <taxon>Arthropoda</taxon>
        <taxon>Chelicerata</taxon>
        <taxon>Arachnida</taxon>
        <taxon>Acari</taxon>
        <taxon>Parasitiformes</taxon>
        <taxon>Ixodida</taxon>
        <taxon>Ixodoidea</taxon>
        <taxon>Ixodidae</taxon>
        <taxon>Ixodinae</taxon>
        <taxon>Ixodes</taxon>
    </lineage>
</organism>
<protein>
    <submittedName>
        <fullName evidence="2">Stunted-like</fullName>
    </submittedName>
</protein>
<dbReference type="GO" id="GO:0005743">
    <property type="term" value="C:mitochondrial inner membrane"/>
    <property type="evidence" value="ECO:0007669"/>
    <property type="project" value="InterPro"/>
</dbReference>